<accession>A0ABN7P6M7</accession>
<dbReference type="EMBL" id="CAJPIN010018207">
    <property type="protein sequence ID" value="CAG2062016.1"/>
    <property type="molecule type" value="Genomic_DNA"/>
</dbReference>
<gene>
    <name evidence="1" type="ORF">TPAB3V08_LOCUS8969</name>
</gene>
<name>A0ABN7P6M7_TIMPD</name>
<comment type="caution">
    <text evidence="1">The sequence shown here is derived from an EMBL/GenBank/DDBJ whole genome shotgun (WGS) entry which is preliminary data.</text>
</comment>
<organism evidence="1 2">
    <name type="scientific">Timema podura</name>
    <name type="common">Walking stick</name>
    <dbReference type="NCBI Taxonomy" id="61482"/>
    <lineage>
        <taxon>Eukaryota</taxon>
        <taxon>Metazoa</taxon>
        <taxon>Ecdysozoa</taxon>
        <taxon>Arthropoda</taxon>
        <taxon>Hexapoda</taxon>
        <taxon>Insecta</taxon>
        <taxon>Pterygota</taxon>
        <taxon>Neoptera</taxon>
        <taxon>Polyneoptera</taxon>
        <taxon>Phasmatodea</taxon>
        <taxon>Timematodea</taxon>
        <taxon>Timematoidea</taxon>
        <taxon>Timematidae</taxon>
        <taxon>Timema</taxon>
    </lineage>
</organism>
<proteinExistence type="predicted"/>
<dbReference type="Proteomes" id="UP001153148">
    <property type="component" value="Unassembled WGS sequence"/>
</dbReference>
<feature type="non-terminal residue" evidence="1">
    <location>
        <position position="38"/>
    </location>
</feature>
<evidence type="ECO:0000313" key="2">
    <source>
        <dbReference type="Proteomes" id="UP001153148"/>
    </source>
</evidence>
<reference evidence="1" key="1">
    <citation type="submission" date="2021-03" db="EMBL/GenBank/DDBJ databases">
        <authorList>
            <person name="Tran Van P."/>
        </authorList>
    </citation>
    <scope>NUCLEOTIDE SEQUENCE</scope>
</reference>
<sequence length="38" mass="4557">MPPEMRPLTTRQQQRIDKKKKKMAAYLEIAKLNDQDIE</sequence>
<protein>
    <submittedName>
        <fullName evidence="1">Uncharacterized protein</fullName>
    </submittedName>
</protein>
<keyword evidence="2" id="KW-1185">Reference proteome</keyword>
<evidence type="ECO:0000313" key="1">
    <source>
        <dbReference type="EMBL" id="CAG2062016.1"/>
    </source>
</evidence>